<dbReference type="Pfam" id="PF01740">
    <property type="entry name" value="STAS"/>
    <property type="match status" value="1"/>
</dbReference>
<name>A0A246RJP0_9ACTN</name>
<dbReference type="Proteomes" id="UP000197174">
    <property type="component" value="Unassembled WGS sequence"/>
</dbReference>
<gene>
    <name evidence="2" type="ORF">B5D80_19285</name>
</gene>
<dbReference type="AlphaFoldDB" id="A0A246RJP0"/>
<evidence type="ECO:0000313" key="3">
    <source>
        <dbReference type="Proteomes" id="UP000197174"/>
    </source>
</evidence>
<dbReference type="Gene3D" id="3.30.750.24">
    <property type="entry name" value="STAS domain"/>
    <property type="match status" value="1"/>
</dbReference>
<comment type="caution">
    <text evidence="2">The sequence shown here is derived from an EMBL/GenBank/DDBJ whole genome shotgun (WGS) entry which is preliminary data.</text>
</comment>
<dbReference type="CDD" id="cd07043">
    <property type="entry name" value="STAS_anti-anti-sigma_factors"/>
    <property type="match status" value="1"/>
</dbReference>
<organism evidence="2 3">
    <name type="scientific">Micromonospora wenchangensis</name>
    <dbReference type="NCBI Taxonomy" id="1185415"/>
    <lineage>
        <taxon>Bacteria</taxon>
        <taxon>Bacillati</taxon>
        <taxon>Actinomycetota</taxon>
        <taxon>Actinomycetes</taxon>
        <taxon>Micromonosporales</taxon>
        <taxon>Micromonosporaceae</taxon>
        <taxon>Micromonospora</taxon>
    </lineage>
</organism>
<evidence type="ECO:0000313" key="2">
    <source>
        <dbReference type="EMBL" id="OWV04858.1"/>
    </source>
</evidence>
<dbReference type="RefSeq" id="WP_088645280.1">
    <property type="nucleotide sequence ID" value="NZ_CBDRBW010000002.1"/>
</dbReference>
<dbReference type="SUPFAM" id="SSF52091">
    <property type="entry name" value="SpoIIaa-like"/>
    <property type="match status" value="1"/>
</dbReference>
<dbReference type="EMBL" id="MZMV01000032">
    <property type="protein sequence ID" value="OWV04858.1"/>
    <property type="molecule type" value="Genomic_DNA"/>
</dbReference>
<keyword evidence="3" id="KW-1185">Reference proteome</keyword>
<feature type="domain" description="STAS" evidence="1">
    <location>
        <begin position="16"/>
        <end position="118"/>
    </location>
</feature>
<dbReference type="InterPro" id="IPR036513">
    <property type="entry name" value="STAS_dom_sf"/>
</dbReference>
<reference evidence="2 3" key="1">
    <citation type="submission" date="2017-03" db="EMBL/GenBank/DDBJ databases">
        <title>Whole genome sequence of Micromonospora wenchangensis, isolated from mangrove soil.</title>
        <authorList>
            <person name="Yang H."/>
        </authorList>
    </citation>
    <scope>NUCLEOTIDE SEQUENCE [LARGE SCALE GENOMIC DNA]</scope>
    <source>
        <strain evidence="2 3">CCTCC AA 2012002</strain>
    </source>
</reference>
<dbReference type="InterPro" id="IPR002645">
    <property type="entry name" value="STAS_dom"/>
</dbReference>
<protein>
    <submittedName>
        <fullName evidence="2">Anti-anti-sigma factor</fullName>
    </submittedName>
</protein>
<accession>A0A246RJP0</accession>
<proteinExistence type="predicted"/>
<sequence>MRPQLLTIEVTRLDAGTARLRLTGDLDFDTAPELIEAAAGVRADGHRALIVDLGGVGLCDSSGLSAFVVLSQGGAGPVRLAGVSARLQQLLDRTGLAELLAVEEQPATDAVDDVREVG</sequence>
<dbReference type="PROSITE" id="PS50801">
    <property type="entry name" value="STAS"/>
    <property type="match status" value="1"/>
</dbReference>
<evidence type="ECO:0000259" key="1">
    <source>
        <dbReference type="PROSITE" id="PS50801"/>
    </source>
</evidence>
<dbReference type="OrthoDB" id="4249752at2"/>